<dbReference type="eggNOG" id="COG0772">
    <property type="taxonomic scope" value="Bacteria"/>
</dbReference>
<dbReference type="GO" id="GO:0015648">
    <property type="term" value="F:lipid-linked peptidoglycan transporter activity"/>
    <property type="evidence" value="ECO:0007669"/>
    <property type="project" value="TreeGrafter"/>
</dbReference>
<dbReference type="HOGENOM" id="CLU_029243_0_1_0"/>
<dbReference type="GO" id="GO:0008360">
    <property type="term" value="P:regulation of cell shape"/>
    <property type="evidence" value="ECO:0007669"/>
    <property type="project" value="UniProtKB-KW"/>
</dbReference>
<keyword evidence="2" id="KW-0328">Glycosyltransferase</keyword>
<dbReference type="EMBL" id="CP001032">
    <property type="protein sequence ID" value="ACB75916.1"/>
    <property type="molecule type" value="Genomic_DNA"/>
</dbReference>
<keyword evidence="5" id="KW-0133">Cell shape</keyword>
<feature type="transmembrane region" description="Helical" evidence="16">
    <location>
        <begin position="313"/>
        <end position="337"/>
    </location>
</feature>
<evidence type="ECO:0000256" key="7">
    <source>
        <dbReference type="ARBA" id="ARBA00022989"/>
    </source>
</evidence>
<feature type="transmembrane region" description="Helical" evidence="16">
    <location>
        <begin position="171"/>
        <end position="187"/>
    </location>
</feature>
<evidence type="ECO:0000313" key="18">
    <source>
        <dbReference type="Proteomes" id="UP000007013"/>
    </source>
</evidence>
<evidence type="ECO:0000256" key="4">
    <source>
        <dbReference type="ARBA" id="ARBA00022692"/>
    </source>
</evidence>
<feature type="transmembrane region" description="Helical" evidence="16">
    <location>
        <begin position="20"/>
        <end position="44"/>
    </location>
</feature>
<evidence type="ECO:0000256" key="11">
    <source>
        <dbReference type="ARBA" id="ARBA00038053"/>
    </source>
</evidence>
<dbReference type="GO" id="GO:0008955">
    <property type="term" value="F:peptidoglycan glycosyltransferase activity"/>
    <property type="evidence" value="ECO:0007669"/>
    <property type="project" value="UniProtKB-EC"/>
</dbReference>
<evidence type="ECO:0000256" key="2">
    <source>
        <dbReference type="ARBA" id="ARBA00022676"/>
    </source>
</evidence>
<evidence type="ECO:0000256" key="15">
    <source>
        <dbReference type="ARBA" id="ARBA00049902"/>
    </source>
</evidence>
<feature type="transmembrane region" description="Helical" evidence="16">
    <location>
        <begin position="149"/>
        <end position="165"/>
    </location>
</feature>
<evidence type="ECO:0000256" key="13">
    <source>
        <dbReference type="ARBA" id="ARBA00041418"/>
    </source>
</evidence>
<evidence type="ECO:0000313" key="17">
    <source>
        <dbReference type="EMBL" id="ACB75916.1"/>
    </source>
</evidence>
<comment type="similarity">
    <text evidence="11">Belongs to the SEDS family. FtsW subfamily.</text>
</comment>
<feature type="transmembrane region" description="Helical" evidence="16">
    <location>
        <begin position="343"/>
        <end position="365"/>
    </location>
</feature>
<organism evidence="17 18">
    <name type="scientific">Opitutus terrae (strain DSM 11246 / JCM 15787 / PB90-1)</name>
    <dbReference type="NCBI Taxonomy" id="452637"/>
    <lineage>
        <taxon>Bacteria</taxon>
        <taxon>Pseudomonadati</taxon>
        <taxon>Verrucomicrobiota</taxon>
        <taxon>Opitutia</taxon>
        <taxon>Opitutales</taxon>
        <taxon>Opitutaceae</taxon>
        <taxon>Opitutus</taxon>
    </lineage>
</organism>
<keyword evidence="3" id="KW-0808">Transferase</keyword>
<reference evidence="17 18" key="1">
    <citation type="journal article" date="2011" name="J. Bacteriol.">
        <title>Genome sequence of the verrucomicrobium Opitutus terrae PB90-1, an abundant inhabitant of rice paddy soil ecosystems.</title>
        <authorList>
            <person name="van Passel M.W."/>
            <person name="Kant R."/>
            <person name="Palva A."/>
            <person name="Copeland A."/>
            <person name="Lucas S."/>
            <person name="Lapidus A."/>
            <person name="Glavina del Rio T."/>
            <person name="Pitluck S."/>
            <person name="Goltsman E."/>
            <person name="Clum A."/>
            <person name="Sun H."/>
            <person name="Schmutz J."/>
            <person name="Larimer F.W."/>
            <person name="Land M.L."/>
            <person name="Hauser L."/>
            <person name="Kyrpides N."/>
            <person name="Mikhailova N."/>
            <person name="Richardson P.P."/>
            <person name="Janssen P.H."/>
            <person name="de Vos W.M."/>
            <person name="Smidt H."/>
        </authorList>
    </citation>
    <scope>NUCLEOTIDE SEQUENCE [LARGE SCALE GENOMIC DNA]</scope>
    <source>
        <strain evidence="18">DSM 11246 / JCM 15787 / PB90-1</strain>
    </source>
</reference>
<evidence type="ECO:0000256" key="8">
    <source>
        <dbReference type="ARBA" id="ARBA00023136"/>
    </source>
</evidence>
<dbReference type="InterPro" id="IPR001182">
    <property type="entry name" value="FtsW/RodA"/>
</dbReference>
<evidence type="ECO:0000256" key="5">
    <source>
        <dbReference type="ARBA" id="ARBA00022960"/>
    </source>
</evidence>
<keyword evidence="8 16" id="KW-0472">Membrane</keyword>
<gene>
    <name evidence="17" type="ordered locus">Oter_2635</name>
</gene>
<feature type="transmembrane region" description="Helical" evidence="16">
    <location>
        <begin position="81"/>
        <end position="102"/>
    </location>
</feature>
<keyword evidence="6" id="KW-0573">Peptidoglycan synthesis</keyword>
<dbReference type="OrthoDB" id="9812661at2"/>
<evidence type="ECO:0000256" key="12">
    <source>
        <dbReference type="ARBA" id="ARBA00041185"/>
    </source>
</evidence>
<dbReference type="GO" id="GO:0009252">
    <property type="term" value="P:peptidoglycan biosynthetic process"/>
    <property type="evidence" value="ECO:0007669"/>
    <property type="project" value="UniProtKB-KW"/>
</dbReference>
<evidence type="ECO:0000256" key="16">
    <source>
        <dbReference type="SAM" id="Phobius"/>
    </source>
</evidence>
<evidence type="ECO:0000256" key="1">
    <source>
        <dbReference type="ARBA" id="ARBA00004141"/>
    </source>
</evidence>
<evidence type="ECO:0000256" key="10">
    <source>
        <dbReference type="ARBA" id="ARBA00033270"/>
    </source>
</evidence>
<feature type="transmembrane region" description="Helical" evidence="16">
    <location>
        <begin position="114"/>
        <end position="137"/>
    </location>
</feature>
<dbReference type="GO" id="GO:0005886">
    <property type="term" value="C:plasma membrane"/>
    <property type="evidence" value="ECO:0007669"/>
    <property type="project" value="TreeGrafter"/>
</dbReference>
<keyword evidence="18" id="KW-1185">Reference proteome</keyword>
<accession>B1ZU35</accession>
<name>B1ZU35_OPITP</name>
<feature type="transmembrane region" description="Helical" evidence="16">
    <location>
        <begin position="194"/>
        <end position="212"/>
    </location>
</feature>
<feature type="transmembrane region" description="Helical" evidence="16">
    <location>
        <begin position="50"/>
        <end position="69"/>
    </location>
</feature>
<dbReference type="PANTHER" id="PTHR30474:SF2">
    <property type="entry name" value="PEPTIDOGLYCAN GLYCOSYLTRANSFERASE FTSW-RELATED"/>
    <property type="match status" value="1"/>
</dbReference>
<proteinExistence type="inferred from homology"/>
<dbReference type="Pfam" id="PF01098">
    <property type="entry name" value="FTSW_RODA_SPOVE"/>
    <property type="match status" value="1"/>
</dbReference>
<protein>
    <recommendedName>
        <fullName evidence="12">Probable peptidoglycan glycosyltransferase FtsW</fullName>
        <ecNumber evidence="14">2.4.99.28</ecNumber>
    </recommendedName>
    <alternativeName>
        <fullName evidence="13">Cell division protein FtsW</fullName>
    </alternativeName>
    <alternativeName>
        <fullName evidence="10">Cell wall polymerase</fullName>
    </alternativeName>
    <alternativeName>
        <fullName evidence="9">Peptidoglycan polymerase</fullName>
    </alternativeName>
</protein>
<evidence type="ECO:0000256" key="9">
    <source>
        <dbReference type="ARBA" id="ARBA00032370"/>
    </source>
</evidence>
<dbReference type="GO" id="GO:0032153">
    <property type="term" value="C:cell division site"/>
    <property type="evidence" value="ECO:0007669"/>
    <property type="project" value="TreeGrafter"/>
</dbReference>
<keyword evidence="4 16" id="KW-0812">Transmembrane</keyword>
<evidence type="ECO:0000256" key="6">
    <source>
        <dbReference type="ARBA" id="ARBA00022984"/>
    </source>
</evidence>
<comment type="catalytic activity">
    <reaction evidence="15">
        <text>[GlcNAc-(1-&gt;4)-Mur2Ac(oyl-L-Ala-gamma-D-Glu-L-Lys-D-Ala-D-Ala)](n)-di-trans,octa-cis-undecaprenyl diphosphate + beta-D-GlcNAc-(1-&gt;4)-Mur2Ac(oyl-L-Ala-gamma-D-Glu-L-Lys-D-Ala-D-Ala)-di-trans,octa-cis-undecaprenyl diphosphate = [GlcNAc-(1-&gt;4)-Mur2Ac(oyl-L-Ala-gamma-D-Glu-L-Lys-D-Ala-D-Ala)](n+1)-di-trans,octa-cis-undecaprenyl diphosphate + di-trans,octa-cis-undecaprenyl diphosphate + H(+)</text>
        <dbReference type="Rhea" id="RHEA:23708"/>
        <dbReference type="Rhea" id="RHEA-COMP:9602"/>
        <dbReference type="Rhea" id="RHEA-COMP:9603"/>
        <dbReference type="ChEBI" id="CHEBI:15378"/>
        <dbReference type="ChEBI" id="CHEBI:58405"/>
        <dbReference type="ChEBI" id="CHEBI:60033"/>
        <dbReference type="ChEBI" id="CHEBI:78435"/>
        <dbReference type="EC" id="2.4.99.28"/>
    </reaction>
</comment>
<dbReference type="Proteomes" id="UP000007013">
    <property type="component" value="Chromosome"/>
</dbReference>
<dbReference type="AlphaFoldDB" id="B1ZU35"/>
<sequence>MTSSASPSRGQRGRFALNPVAVIFICALGLTFLGLTILFSASVAFKQGPYFYLTKQLVGVGTAAVFCLVVSRLDLDYLRRYAWIIAGVFLVLLVLVLIPHVGVWRGGARRWLGIGSAVVQVSEFAKLAMVFALSHYLALHQTRIGEFKLGFVYPVALIGVFALLVQQEPDFGTAALIMAVGLVLLFLAGARWRYIMPAILAVAGLFTVAVMLNPNRLRRFLAFLDVEGNKQGGTYQLYQSLAAFAAGGVDGAGLGQGRQQLNFLPEAHTDMIFAVVGEELGLWFTLGVVALFLIIFVAGLLHLRRAPNLFQYLLVTGCLLLICLQAIINVGVVTGVLPTKGMSLPFISAGLSNLLLMGLILGIFLNTQRTWGRAALNSRARTMQEVLA</sequence>
<dbReference type="EC" id="2.4.99.28" evidence="14"/>
<feature type="transmembrane region" description="Helical" evidence="16">
    <location>
        <begin position="280"/>
        <end position="301"/>
    </location>
</feature>
<dbReference type="STRING" id="452637.Oter_2635"/>
<keyword evidence="7 16" id="KW-1133">Transmembrane helix</keyword>
<evidence type="ECO:0000256" key="3">
    <source>
        <dbReference type="ARBA" id="ARBA00022679"/>
    </source>
</evidence>
<dbReference type="KEGG" id="ote:Oter_2635"/>
<dbReference type="PANTHER" id="PTHR30474">
    <property type="entry name" value="CELL CYCLE PROTEIN"/>
    <property type="match status" value="1"/>
</dbReference>
<evidence type="ECO:0000256" key="14">
    <source>
        <dbReference type="ARBA" id="ARBA00044770"/>
    </source>
</evidence>
<dbReference type="GO" id="GO:0051301">
    <property type="term" value="P:cell division"/>
    <property type="evidence" value="ECO:0007669"/>
    <property type="project" value="InterPro"/>
</dbReference>
<comment type="subcellular location">
    <subcellularLocation>
        <location evidence="1">Membrane</location>
        <topology evidence="1">Multi-pass membrane protein</topology>
    </subcellularLocation>
</comment>